<accession>A0A642UGA4</accession>
<dbReference type="InterPro" id="IPR017938">
    <property type="entry name" value="Riboflavin_synthase-like_b-brl"/>
</dbReference>
<feature type="repeat" description="Lumazine-binding" evidence="10">
    <location>
        <begin position="106"/>
        <end position="205"/>
    </location>
</feature>
<dbReference type="NCBIfam" id="TIGR00187">
    <property type="entry name" value="ribE"/>
    <property type="match status" value="1"/>
</dbReference>
<evidence type="ECO:0000256" key="9">
    <source>
        <dbReference type="ARBA" id="ARBA00022737"/>
    </source>
</evidence>
<comment type="caution">
    <text evidence="12">The sequence shown here is derived from an EMBL/GenBank/DDBJ whole genome shotgun (WGS) entry which is preliminary data.</text>
</comment>
<dbReference type="OMA" id="HFVTGHV"/>
<evidence type="ECO:0000256" key="6">
    <source>
        <dbReference type="ARBA" id="ARBA00013950"/>
    </source>
</evidence>
<feature type="repeat" description="Lumazine-binding" evidence="10">
    <location>
        <begin position="1"/>
        <end position="105"/>
    </location>
</feature>
<organism evidence="12 13">
    <name type="scientific">Diutina rugosa</name>
    <name type="common">Yeast</name>
    <name type="synonym">Candida rugosa</name>
    <dbReference type="NCBI Taxonomy" id="5481"/>
    <lineage>
        <taxon>Eukaryota</taxon>
        <taxon>Fungi</taxon>
        <taxon>Dikarya</taxon>
        <taxon>Ascomycota</taxon>
        <taxon>Saccharomycotina</taxon>
        <taxon>Pichiomycetes</taxon>
        <taxon>Debaryomycetaceae</taxon>
        <taxon>Diutina</taxon>
    </lineage>
</organism>
<dbReference type="VEuPathDB" id="FungiDB:DIURU_004717"/>
<proteinExistence type="predicted"/>
<feature type="domain" description="Lumazine-binding" evidence="11">
    <location>
        <begin position="1"/>
        <end position="105"/>
    </location>
</feature>
<dbReference type="Proteomes" id="UP000449547">
    <property type="component" value="Unassembled WGS sequence"/>
</dbReference>
<dbReference type="NCBIfam" id="NF006767">
    <property type="entry name" value="PRK09289.1"/>
    <property type="match status" value="1"/>
</dbReference>
<dbReference type="InterPro" id="IPR001783">
    <property type="entry name" value="Lumazine-bd"/>
</dbReference>
<dbReference type="InterPro" id="IPR023366">
    <property type="entry name" value="ATP_synth_asu-like_sf"/>
</dbReference>
<dbReference type="SUPFAM" id="SSF63380">
    <property type="entry name" value="Riboflavin synthase domain-like"/>
    <property type="match status" value="2"/>
</dbReference>
<dbReference type="GO" id="GO:0009231">
    <property type="term" value="P:riboflavin biosynthetic process"/>
    <property type="evidence" value="ECO:0007669"/>
    <property type="project" value="UniProtKB-KW"/>
</dbReference>
<dbReference type="Pfam" id="PF00677">
    <property type="entry name" value="Lum_binding"/>
    <property type="match status" value="2"/>
</dbReference>
<comment type="pathway">
    <text evidence="3">Cofactor biosynthesis; riboflavin biosynthesis; riboflavin from 2-hydroxy-3-oxobutyl phosphate and 5-amino-6-(D-ribitylamino)uracil: step 2/2.</text>
</comment>
<evidence type="ECO:0000256" key="10">
    <source>
        <dbReference type="PROSITE-ProRule" id="PRU00524"/>
    </source>
</evidence>
<keyword evidence="9" id="KW-0677">Repeat</keyword>
<comment type="catalytic activity">
    <reaction evidence="1">
        <text>2 6,7-dimethyl-8-(1-D-ribityl)lumazine + H(+) = 5-amino-6-(D-ribitylamino)uracil + riboflavin</text>
        <dbReference type="Rhea" id="RHEA:20772"/>
        <dbReference type="ChEBI" id="CHEBI:15378"/>
        <dbReference type="ChEBI" id="CHEBI:15934"/>
        <dbReference type="ChEBI" id="CHEBI:57986"/>
        <dbReference type="ChEBI" id="CHEBI:58201"/>
        <dbReference type="EC" id="2.5.1.9"/>
    </reaction>
</comment>
<comment type="subunit">
    <text evidence="4">Homotrimer.</text>
</comment>
<evidence type="ECO:0000256" key="7">
    <source>
        <dbReference type="ARBA" id="ARBA00022619"/>
    </source>
</evidence>
<dbReference type="Gene3D" id="2.40.30.20">
    <property type="match status" value="2"/>
</dbReference>
<evidence type="ECO:0000256" key="8">
    <source>
        <dbReference type="ARBA" id="ARBA00022679"/>
    </source>
</evidence>
<evidence type="ECO:0000313" key="12">
    <source>
        <dbReference type="EMBL" id="KAA8898337.1"/>
    </source>
</evidence>
<keyword evidence="13" id="KW-1185">Reference proteome</keyword>
<dbReference type="GO" id="GO:0004746">
    <property type="term" value="F:riboflavin synthase activity"/>
    <property type="evidence" value="ECO:0007669"/>
    <property type="project" value="UniProtKB-EC"/>
</dbReference>
<dbReference type="FunFam" id="2.40.30.20:FF:000006">
    <property type="entry name" value="Riboflavin synthase, alpha subunit"/>
    <property type="match status" value="1"/>
</dbReference>
<dbReference type="GeneID" id="54783368"/>
<dbReference type="EC" id="2.5.1.9" evidence="5"/>
<comment type="function">
    <text evidence="2">Catalyzes the dismutation of two molecules of 6,7-dimethyl-8-ribityllumazine, resulting in the formation of riboflavin and 5-amino-6-(D-ribitylamino)uracil.</text>
</comment>
<dbReference type="OrthoDB" id="10258924at2759"/>
<sequence>MFTGIVETLGTILSYETLDSSESGGNGVSMVIGDAAAVLSDVQLGDSICTNGVCLTVTEFDDARTQFKVGVSPETLRRSNLGDLKKGDKVDLERAVSSNTRMGGHVVQGHVDTIATITKKQPENNAINFTFQLRDRQYINYIVEKGFICVDGASLTVTAVDYTTAEFSIQMVAYTQEKVVISGKNEGNTVNIEVDVAGKLIEKQVELVLTGMVSNEDSAVAKALNSLIEKKIKELK</sequence>
<dbReference type="PANTHER" id="PTHR21098:SF0">
    <property type="entry name" value="RIBOFLAVIN SYNTHASE"/>
    <property type="match status" value="1"/>
</dbReference>
<reference evidence="12 13" key="1">
    <citation type="submission" date="2019-07" db="EMBL/GenBank/DDBJ databases">
        <title>Genome assembly of two rare yeast pathogens: Diutina rugosa and Trichomonascus ciferrii.</title>
        <authorList>
            <person name="Mixao V."/>
            <person name="Saus E."/>
            <person name="Hansen A."/>
            <person name="Lass-Flor C."/>
            <person name="Gabaldon T."/>
        </authorList>
    </citation>
    <scope>NUCLEOTIDE SEQUENCE [LARGE SCALE GENOMIC DNA]</scope>
    <source>
        <strain evidence="12 13">CBS 613</strain>
    </source>
</reference>
<feature type="domain" description="Lumazine-binding" evidence="11">
    <location>
        <begin position="106"/>
        <end position="205"/>
    </location>
</feature>
<evidence type="ECO:0000259" key="11">
    <source>
        <dbReference type="PROSITE" id="PS51177"/>
    </source>
</evidence>
<evidence type="ECO:0000256" key="1">
    <source>
        <dbReference type="ARBA" id="ARBA00000968"/>
    </source>
</evidence>
<dbReference type="CDD" id="cd00402">
    <property type="entry name" value="Riboflavin_synthase_like"/>
    <property type="match status" value="1"/>
</dbReference>
<gene>
    <name evidence="12" type="ORF">DIURU_004717</name>
</gene>
<dbReference type="PANTHER" id="PTHR21098">
    <property type="entry name" value="RIBOFLAVIN SYNTHASE ALPHA CHAIN"/>
    <property type="match status" value="1"/>
</dbReference>
<evidence type="ECO:0000256" key="5">
    <source>
        <dbReference type="ARBA" id="ARBA00012827"/>
    </source>
</evidence>
<dbReference type="RefSeq" id="XP_034010481.1">
    <property type="nucleotide sequence ID" value="XM_034157621.1"/>
</dbReference>
<dbReference type="FunFam" id="2.40.30.20:FF:000004">
    <property type="entry name" value="Riboflavin synthase, alpha subunit"/>
    <property type="match status" value="1"/>
</dbReference>
<dbReference type="AlphaFoldDB" id="A0A642UGA4"/>
<dbReference type="PIRSF" id="PIRSF000498">
    <property type="entry name" value="Riboflavin_syn_A"/>
    <property type="match status" value="1"/>
</dbReference>
<name>A0A642UGA4_DIURU</name>
<keyword evidence="7" id="KW-0686">Riboflavin biosynthesis</keyword>
<dbReference type="InterPro" id="IPR026017">
    <property type="entry name" value="Lumazine-bd_dom"/>
</dbReference>
<evidence type="ECO:0000313" key="13">
    <source>
        <dbReference type="Proteomes" id="UP000449547"/>
    </source>
</evidence>
<evidence type="ECO:0000256" key="3">
    <source>
        <dbReference type="ARBA" id="ARBA00004887"/>
    </source>
</evidence>
<keyword evidence="8" id="KW-0808">Transferase</keyword>
<dbReference type="EMBL" id="SWFT01000147">
    <property type="protein sequence ID" value="KAA8898337.1"/>
    <property type="molecule type" value="Genomic_DNA"/>
</dbReference>
<evidence type="ECO:0000256" key="4">
    <source>
        <dbReference type="ARBA" id="ARBA00011233"/>
    </source>
</evidence>
<dbReference type="PROSITE" id="PS51177">
    <property type="entry name" value="LUMAZINE_BIND"/>
    <property type="match status" value="2"/>
</dbReference>
<evidence type="ECO:0000256" key="2">
    <source>
        <dbReference type="ARBA" id="ARBA00002803"/>
    </source>
</evidence>
<protein>
    <recommendedName>
        <fullName evidence="6">Riboflavin synthase</fullName>
        <ecNumber evidence="5">2.5.1.9</ecNumber>
    </recommendedName>
</protein>